<dbReference type="Proteomes" id="UP000033772">
    <property type="component" value="Unassembled WGS sequence"/>
</dbReference>
<dbReference type="AlphaFoldDB" id="A0A1J4N1D1"/>
<dbReference type="STRING" id="1844.UG56_018370"/>
<accession>A0A1J4N1D1</accession>
<name>A0A1J4N1D1_9ACTN</name>
<organism evidence="1 2">
    <name type="scientific">Nocardioides luteus</name>
    <dbReference type="NCBI Taxonomy" id="1844"/>
    <lineage>
        <taxon>Bacteria</taxon>
        <taxon>Bacillati</taxon>
        <taxon>Actinomycetota</taxon>
        <taxon>Actinomycetes</taxon>
        <taxon>Propionibacteriales</taxon>
        <taxon>Nocardioidaceae</taxon>
        <taxon>Nocardioides</taxon>
    </lineage>
</organism>
<sequence length="203" mass="22630">MREALGVTKDPEFYLKLLDGWERHAPSETDRDAIDAQLKARCMAANRPDLHATFRTQLDQAFTLMKQQNVVAYFAATGETTTRAYVPGTMFATIRRSPNGESLDAYVAHAIREYGAKPLFGDKRFIRFEREARKEIEGGSIVVTSIVYVAPVPGSNRRRGLQLTATIARPAEMAATDPKFIGWKTALDVCASTLRWAPPPAQR</sequence>
<proteinExistence type="predicted"/>
<evidence type="ECO:0000313" key="2">
    <source>
        <dbReference type="Proteomes" id="UP000033772"/>
    </source>
</evidence>
<gene>
    <name evidence="1" type="ORF">UG56_018370</name>
</gene>
<dbReference type="RefSeq" id="WP_045548168.1">
    <property type="nucleotide sequence ID" value="NZ_JZDQ02000026.1"/>
</dbReference>
<keyword evidence="2" id="KW-1185">Reference proteome</keyword>
<evidence type="ECO:0000313" key="1">
    <source>
        <dbReference type="EMBL" id="OIJ25374.1"/>
    </source>
</evidence>
<dbReference type="EMBL" id="JZDQ02000026">
    <property type="protein sequence ID" value="OIJ25374.1"/>
    <property type="molecule type" value="Genomic_DNA"/>
</dbReference>
<protein>
    <submittedName>
        <fullName evidence="1">Uncharacterized protein</fullName>
    </submittedName>
</protein>
<comment type="caution">
    <text evidence="1">The sequence shown here is derived from an EMBL/GenBank/DDBJ whole genome shotgun (WGS) entry which is preliminary data.</text>
</comment>
<reference evidence="1" key="1">
    <citation type="submission" date="2016-10" db="EMBL/GenBank/DDBJ databases">
        <title>Draft Genome Sequence of Nocardioides luteus Strain BAFB, an Alkane-Degrading Bacterium Isolated from JP-7 Polluted Soil.</title>
        <authorList>
            <person name="Brown L."/>
            <person name="Ruiz O.N."/>
            <person name="Gunasekera T."/>
        </authorList>
    </citation>
    <scope>NUCLEOTIDE SEQUENCE [LARGE SCALE GENOMIC DNA]</scope>
    <source>
        <strain evidence="1">BAFB</strain>
    </source>
</reference>